<dbReference type="Proteomes" id="UP000244722">
    <property type="component" value="Unassembled WGS sequence"/>
</dbReference>
<dbReference type="EMBL" id="NESQ01000303">
    <property type="protein sequence ID" value="PUU74385.1"/>
    <property type="molecule type" value="Genomic_DNA"/>
</dbReference>
<dbReference type="AlphaFoldDB" id="A0A2T6ZFX3"/>
<protein>
    <submittedName>
        <fullName evidence="2">Uncharacterized protein</fullName>
    </submittedName>
</protein>
<keyword evidence="1" id="KW-0812">Transmembrane</keyword>
<accession>A0A2T6ZFX3</accession>
<keyword evidence="1" id="KW-1133">Transmembrane helix</keyword>
<feature type="transmembrane region" description="Helical" evidence="1">
    <location>
        <begin position="20"/>
        <end position="40"/>
    </location>
</feature>
<organism evidence="2 3">
    <name type="scientific">Tuber borchii</name>
    <name type="common">White truffle</name>
    <dbReference type="NCBI Taxonomy" id="42251"/>
    <lineage>
        <taxon>Eukaryota</taxon>
        <taxon>Fungi</taxon>
        <taxon>Dikarya</taxon>
        <taxon>Ascomycota</taxon>
        <taxon>Pezizomycotina</taxon>
        <taxon>Pezizomycetes</taxon>
        <taxon>Pezizales</taxon>
        <taxon>Tuberaceae</taxon>
        <taxon>Tuber</taxon>
    </lineage>
</organism>
<evidence type="ECO:0000313" key="2">
    <source>
        <dbReference type="EMBL" id="PUU74385.1"/>
    </source>
</evidence>
<sequence>MNKMLIAGYALVRRKPQILIIFLFFLPTPLFVLRAVAILVQYSTGMMGKFFLDLVRFVLDRRAGLGWTGPGGGGWSGGTRTVQHSKGQIAKSVELGIGLRREGKVS</sequence>
<gene>
    <name evidence="2" type="ORF">B9Z19DRAFT_1092982</name>
</gene>
<reference evidence="2 3" key="1">
    <citation type="submission" date="2017-04" db="EMBL/GenBank/DDBJ databases">
        <title>Draft genome sequence of Tuber borchii Vittad., a whitish edible truffle.</title>
        <authorList>
            <consortium name="DOE Joint Genome Institute"/>
            <person name="Murat C."/>
            <person name="Kuo A."/>
            <person name="Barry K.W."/>
            <person name="Clum A."/>
            <person name="Dockter R.B."/>
            <person name="Fauchery L."/>
            <person name="Iotti M."/>
            <person name="Kohler A."/>
            <person name="Labutti K."/>
            <person name="Lindquist E.A."/>
            <person name="Lipzen A."/>
            <person name="Ohm R.A."/>
            <person name="Wang M."/>
            <person name="Grigoriev I.V."/>
            <person name="Zambonelli A."/>
            <person name="Martin F.M."/>
        </authorList>
    </citation>
    <scope>NUCLEOTIDE SEQUENCE [LARGE SCALE GENOMIC DNA]</scope>
    <source>
        <strain evidence="2 3">Tbo3840</strain>
    </source>
</reference>
<keyword evidence="1" id="KW-0472">Membrane</keyword>
<evidence type="ECO:0000313" key="3">
    <source>
        <dbReference type="Proteomes" id="UP000244722"/>
    </source>
</evidence>
<comment type="caution">
    <text evidence="2">The sequence shown here is derived from an EMBL/GenBank/DDBJ whole genome shotgun (WGS) entry which is preliminary data.</text>
</comment>
<name>A0A2T6ZFX3_TUBBO</name>
<evidence type="ECO:0000256" key="1">
    <source>
        <dbReference type="SAM" id="Phobius"/>
    </source>
</evidence>
<keyword evidence="3" id="KW-1185">Reference proteome</keyword>
<proteinExistence type="predicted"/>